<gene>
    <name evidence="11" type="primary">sugE</name>
    <name evidence="11" type="ORF">PARC_a3851</name>
</gene>
<dbReference type="GO" id="GO:1990961">
    <property type="term" value="P:xenobiotic detoxification by transmembrane export across the plasma membrane"/>
    <property type="evidence" value="ECO:0007669"/>
    <property type="project" value="UniProtKB-ARBA"/>
</dbReference>
<protein>
    <recommendedName>
        <fullName evidence="8">Guanidinium exporter</fullName>
    </recommendedName>
</protein>
<proteinExistence type="inferred from homology"/>
<evidence type="ECO:0000256" key="8">
    <source>
        <dbReference type="ARBA" id="ARBA00039168"/>
    </source>
</evidence>
<dbReference type="FunFam" id="1.10.3730.20:FF:000001">
    <property type="entry name" value="Quaternary ammonium compound resistance transporter SugE"/>
    <property type="match status" value="1"/>
</dbReference>
<keyword evidence="2" id="KW-0813">Transport</keyword>
<evidence type="ECO:0000256" key="10">
    <source>
        <dbReference type="SAM" id="Phobius"/>
    </source>
</evidence>
<evidence type="ECO:0000256" key="5">
    <source>
        <dbReference type="ARBA" id="ARBA00022989"/>
    </source>
</evidence>
<evidence type="ECO:0000256" key="9">
    <source>
        <dbReference type="RuleBase" id="RU003942"/>
    </source>
</evidence>
<dbReference type="OrthoDB" id="9808638at2"/>
<keyword evidence="6 10" id="KW-0472">Membrane</keyword>
<dbReference type="EMBL" id="CP011025">
    <property type="protein sequence ID" value="ATC88174.1"/>
    <property type="molecule type" value="Genomic_DNA"/>
</dbReference>
<comment type="similarity">
    <text evidence="7">Belongs to the drug/metabolite transporter (DMT) superfamily. Small multidrug resistance (SMR) (TC 2.A.7.1) family. Gdx/SugE subfamily.</text>
</comment>
<dbReference type="Pfam" id="PF00893">
    <property type="entry name" value="Multi_Drug_Res"/>
    <property type="match status" value="1"/>
</dbReference>
<evidence type="ECO:0000313" key="11">
    <source>
        <dbReference type="EMBL" id="ATC88174.1"/>
    </source>
</evidence>
<evidence type="ECO:0000256" key="1">
    <source>
        <dbReference type="ARBA" id="ARBA00004651"/>
    </source>
</evidence>
<feature type="transmembrane region" description="Helical" evidence="10">
    <location>
        <begin position="85"/>
        <end position="103"/>
    </location>
</feature>
<evidence type="ECO:0000256" key="3">
    <source>
        <dbReference type="ARBA" id="ARBA00022475"/>
    </source>
</evidence>
<dbReference type="RefSeq" id="WP_007580521.1">
    <property type="nucleotide sequence ID" value="NZ_CP011025.1"/>
</dbReference>
<evidence type="ECO:0000256" key="4">
    <source>
        <dbReference type="ARBA" id="ARBA00022692"/>
    </source>
</evidence>
<keyword evidence="3" id="KW-1003">Cell membrane</keyword>
<dbReference type="PANTHER" id="PTHR30561:SF0">
    <property type="entry name" value="GUANIDINIUM EXPORTER"/>
    <property type="match status" value="1"/>
</dbReference>
<dbReference type="GO" id="GO:0005886">
    <property type="term" value="C:plasma membrane"/>
    <property type="evidence" value="ECO:0007669"/>
    <property type="project" value="UniProtKB-SubCell"/>
</dbReference>
<feature type="transmembrane region" description="Helical" evidence="10">
    <location>
        <begin position="60"/>
        <end position="79"/>
    </location>
</feature>
<dbReference type="GO" id="GO:0022857">
    <property type="term" value="F:transmembrane transporter activity"/>
    <property type="evidence" value="ECO:0007669"/>
    <property type="project" value="InterPro"/>
</dbReference>
<feature type="transmembrane region" description="Helical" evidence="10">
    <location>
        <begin position="30"/>
        <end position="48"/>
    </location>
</feature>
<dbReference type="SUPFAM" id="SSF103481">
    <property type="entry name" value="Multidrug resistance efflux transporter EmrE"/>
    <property type="match status" value="1"/>
</dbReference>
<reference evidence="11 12" key="1">
    <citation type="journal article" date="2012" name="J. Bacteriol.">
        <title>Genome sequences of type strains of seven species of the marine bacterium Pseudoalteromonas.</title>
        <authorList>
            <person name="Xie B.B."/>
            <person name="Shu Y.L."/>
            <person name="Qin Q.L."/>
            <person name="Rong J.C."/>
            <person name="Zhang X.Y."/>
            <person name="Chen X.L."/>
            <person name="Shi M."/>
            <person name="He H.L."/>
            <person name="Zhou B.C."/>
            <person name="Zhang Y.Z."/>
        </authorList>
    </citation>
    <scope>NUCLEOTIDE SEQUENCE [LARGE SCALE GENOMIC DNA]</scope>
    <source>
        <strain evidence="11 12">A 37-1-2</strain>
    </source>
</reference>
<name>A0A290S7L7_9GAMM</name>
<dbReference type="KEGG" id="part:PARC_a3851"/>
<sequence length="105" mass="11226">MAWIYLVIAGLLEIGWPIGLKISQNSDTRWQGIAIAVAFLVASGFMLWLAQRQISMGTSYAVWTGIGAAGTFLVGILFYNDAATFGRIAGVLMIISGVITLKISS</sequence>
<accession>A0A290S7L7</accession>
<comment type="subcellular location">
    <subcellularLocation>
        <location evidence="1 9">Cell membrane</location>
        <topology evidence="1 9">Multi-pass membrane protein</topology>
    </subcellularLocation>
</comment>
<evidence type="ECO:0000256" key="7">
    <source>
        <dbReference type="ARBA" id="ARBA00038151"/>
    </source>
</evidence>
<dbReference type="InterPro" id="IPR000390">
    <property type="entry name" value="Small_drug/metabolite_transptr"/>
</dbReference>
<keyword evidence="4 9" id="KW-0812">Transmembrane</keyword>
<dbReference type="Proteomes" id="UP000016505">
    <property type="component" value="Chromosome I"/>
</dbReference>
<dbReference type="AlphaFoldDB" id="A0A290S7L7"/>
<evidence type="ECO:0000256" key="2">
    <source>
        <dbReference type="ARBA" id="ARBA00022448"/>
    </source>
</evidence>
<evidence type="ECO:0000313" key="12">
    <source>
        <dbReference type="Proteomes" id="UP000016505"/>
    </source>
</evidence>
<dbReference type="Gene3D" id="1.10.3730.20">
    <property type="match status" value="1"/>
</dbReference>
<keyword evidence="5 10" id="KW-1133">Transmembrane helix</keyword>
<dbReference type="InterPro" id="IPR045324">
    <property type="entry name" value="Small_multidrug_res"/>
</dbReference>
<dbReference type="PANTHER" id="PTHR30561">
    <property type="entry name" value="SMR FAMILY PROTON-DEPENDENT DRUG EFFLUX TRANSPORTER SUGE"/>
    <property type="match status" value="1"/>
</dbReference>
<organism evidence="11 12">
    <name type="scientific">Pseudoalteromonas arctica A 37-1-2</name>
    <dbReference type="NCBI Taxonomy" id="1117313"/>
    <lineage>
        <taxon>Bacteria</taxon>
        <taxon>Pseudomonadati</taxon>
        <taxon>Pseudomonadota</taxon>
        <taxon>Gammaproteobacteria</taxon>
        <taxon>Alteromonadales</taxon>
        <taxon>Pseudoalteromonadaceae</taxon>
        <taxon>Pseudoalteromonas</taxon>
    </lineage>
</organism>
<dbReference type="InterPro" id="IPR037185">
    <property type="entry name" value="EmrE-like"/>
</dbReference>
<evidence type="ECO:0000256" key="6">
    <source>
        <dbReference type="ARBA" id="ARBA00023136"/>
    </source>
</evidence>